<evidence type="ECO:0000313" key="2">
    <source>
        <dbReference type="EMBL" id="TPG13547.1"/>
    </source>
</evidence>
<dbReference type="Proteomes" id="UP000318413">
    <property type="component" value="Unassembled WGS sequence"/>
</dbReference>
<dbReference type="AlphaFoldDB" id="A0A502CK04"/>
<sequence length="153" mass="15773">MRIVPPASLAALLVVTALPAAAVAAPPEADRAAQAAAALQNPLVQDGVAQTLTTLAGIILDTRVGPIAALADPAAGVRPGDTLRDVAHRDDPQFERHLYEKTRRSVATVGVVAGGVTQQVAEIDRTADRLKIALAPLMAALAPHRDAEPAADY</sequence>
<dbReference type="OrthoDB" id="7570673at2"/>
<evidence type="ECO:0000256" key="1">
    <source>
        <dbReference type="SAM" id="SignalP"/>
    </source>
</evidence>
<gene>
    <name evidence="2" type="ORF">EAH84_04940</name>
</gene>
<reference evidence="2 3" key="1">
    <citation type="journal article" date="2019" name="Environ. Microbiol.">
        <title>Species interactions and distinct microbial communities in high Arctic permafrost affected cryosols are associated with the CH4 and CO2 gas fluxes.</title>
        <authorList>
            <person name="Altshuler I."/>
            <person name="Hamel J."/>
            <person name="Turney S."/>
            <person name="Magnuson E."/>
            <person name="Levesque R."/>
            <person name="Greer C."/>
            <person name="Whyte L.G."/>
        </authorList>
    </citation>
    <scope>NUCLEOTIDE SEQUENCE [LARGE SCALE GENOMIC DNA]</scope>
    <source>
        <strain evidence="2 3">S5.1</strain>
    </source>
</reference>
<proteinExistence type="predicted"/>
<protein>
    <submittedName>
        <fullName evidence="2">Uncharacterized protein</fullName>
    </submittedName>
</protein>
<keyword evidence="1" id="KW-0732">Signal</keyword>
<organism evidence="2 3">
    <name type="scientific">Sphingomonas oligophenolica</name>
    <dbReference type="NCBI Taxonomy" id="301154"/>
    <lineage>
        <taxon>Bacteria</taxon>
        <taxon>Pseudomonadati</taxon>
        <taxon>Pseudomonadota</taxon>
        <taxon>Alphaproteobacteria</taxon>
        <taxon>Sphingomonadales</taxon>
        <taxon>Sphingomonadaceae</taxon>
        <taxon>Sphingomonas</taxon>
    </lineage>
</organism>
<dbReference type="RefSeq" id="WP_140868657.1">
    <property type="nucleotide sequence ID" value="NZ_RCZK01000003.1"/>
</dbReference>
<name>A0A502CK04_9SPHN</name>
<comment type="caution">
    <text evidence="2">The sequence shown here is derived from an EMBL/GenBank/DDBJ whole genome shotgun (WGS) entry which is preliminary data.</text>
</comment>
<keyword evidence="3" id="KW-1185">Reference proteome</keyword>
<evidence type="ECO:0000313" key="3">
    <source>
        <dbReference type="Proteomes" id="UP000318413"/>
    </source>
</evidence>
<feature type="signal peptide" evidence="1">
    <location>
        <begin position="1"/>
        <end position="24"/>
    </location>
</feature>
<accession>A0A502CK04</accession>
<feature type="chain" id="PRO_5021359597" evidence="1">
    <location>
        <begin position="25"/>
        <end position="153"/>
    </location>
</feature>
<dbReference type="EMBL" id="RCZK01000003">
    <property type="protein sequence ID" value="TPG13547.1"/>
    <property type="molecule type" value="Genomic_DNA"/>
</dbReference>